<organism evidence="2 3">
    <name type="scientific">Coccomyxa viridis</name>
    <dbReference type="NCBI Taxonomy" id="1274662"/>
    <lineage>
        <taxon>Eukaryota</taxon>
        <taxon>Viridiplantae</taxon>
        <taxon>Chlorophyta</taxon>
        <taxon>core chlorophytes</taxon>
        <taxon>Trebouxiophyceae</taxon>
        <taxon>Trebouxiophyceae incertae sedis</taxon>
        <taxon>Coccomyxaceae</taxon>
        <taxon>Coccomyxa</taxon>
    </lineage>
</organism>
<evidence type="ECO:0000313" key="3">
    <source>
        <dbReference type="Proteomes" id="UP001314263"/>
    </source>
</evidence>
<dbReference type="Proteomes" id="UP001314263">
    <property type="component" value="Unassembled WGS sequence"/>
</dbReference>
<dbReference type="InterPro" id="IPR036867">
    <property type="entry name" value="R3H_dom_sf"/>
</dbReference>
<dbReference type="EMBL" id="CAUYUE010000005">
    <property type="protein sequence ID" value="CAK0772597.1"/>
    <property type="molecule type" value="Genomic_DNA"/>
</dbReference>
<feature type="compositionally biased region" description="Polar residues" evidence="1">
    <location>
        <begin position="861"/>
        <end position="874"/>
    </location>
</feature>
<dbReference type="AlphaFoldDB" id="A0AAV1I2T3"/>
<evidence type="ECO:0000313" key="2">
    <source>
        <dbReference type="EMBL" id="CAK0772597.1"/>
    </source>
</evidence>
<evidence type="ECO:0008006" key="4">
    <source>
        <dbReference type="Google" id="ProtNLM"/>
    </source>
</evidence>
<feature type="compositionally biased region" description="Low complexity" evidence="1">
    <location>
        <begin position="637"/>
        <end position="650"/>
    </location>
</feature>
<feature type="compositionally biased region" description="Low complexity" evidence="1">
    <location>
        <begin position="237"/>
        <end position="263"/>
    </location>
</feature>
<feature type="region of interest" description="Disordered" evidence="1">
    <location>
        <begin position="1"/>
        <end position="74"/>
    </location>
</feature>
<name>A0AAV1I2T3_9CHLO</name>
<feature type="compositionally biased region" description="Low complexity" evidence="1">
    <location>
        <begin position="381"/>
        <end position="392"/>
    </location>
</feature>
<proteinExistence type="predicted"/>
<feature type="region of interest" description="Disordered" evidence="1">
    <location>
        <begin position="845"/>
        <end position="892"/>
    </location>
</feature>
<feature type="region of interest" description="Disordered" evidence="1">
    <location>
        <begin position="176"/>
        <end position="594"/>
    </location>
</feature>
<feature type="compositionally biased region" description="Basic and acidic residues" evidence="1">
    <location>
        <begin position="328"/>
        <end position="338"/>
    </location>
</feature>
<evidence type="ECO:0000256" key="1">
    <source>
        <dbReference type="SAM" id="MobiDB-lite"/>
    </source>
</evidence>
<feature type="compositionally biased region" description="Polar residues" evidence="1">
    <location>
        <begin position="407"/>
        <end position="418"/>
    </location>
</feature>
<dbReference type="SUPFAM" id="SSF82708">
    <property type="entry name" value="R3H domain"/>
    <property type="match status" value="1"/>
</dbReference>
<dbReference type="Gene3D" id="3.30.1370.50">
    <property type="entry name" value="R3H-like domain"/>
    <property type="match status" value="1"/>
</dbReference>
<comment type="caution">
    <text evidence="2">The sequence shown here is derived from an EMBL/GenBank/DDBJ whole genome shotgun (WGS) entry which is preliminary data.</text>
</comment>
<dbReference type="GO" id="GO:0003676">
    <property type="term" value="F:nucleic acid binding"/>
    <property type="evidence" value="ECO:0007669"/>
    <property type="project" value="InterPro"/>
</dbReference>
<reference evidence="2 3" key="1">
    <citation type="submission" date="2023-10" db="EMBL/GenBank/DDBJ databases">
        <authorList>
            <person name="Maclean D."/>
            <person name="Macfadyen A."/>
        </authorList>
    </citation>
    <scope>NUCLEOTIDE SEQUENCE [LARGE SCALE GENOMIC DNA]</scope>
</reference>
<feature type="compositionally biased region" description="Basic residues" evidence="1">
    <location>
        <begin position="880"/>
        <end position="892"/>
    </location>
</feature>
<feature type="region of interest" description="Disordered" evidence="1">
    <location>
        <begin position="619"/>
        <end position="676"/>
    </location>
</feature>
<keyword evidence="3" id="KW-1185">Reference proteome</keyword>
<protein>
    <recommendedName>
        <fullName evidence="4">R3H domain-containing protein</fullName>
    </recommendedName>
</protein>
<gene>
    <name evidence="2" type="ORF">CVIRNUC_003980</name>
</gene>
<feature type="compositionally biased region" description="Low complexity" evidence="1">
    <location>
        <begin position="9"/>
        <end position="21"/>
    </location>
</feature>
<accession>A0AAV1I2T3</accession>
<feature type="compositionally biased region" description="Polar residues" evidence="1">
    <location>
        <begin position="219"/>
        <end position="228"/>
    </location>
</feature>
<sequence length="892" mass="93154">MGSGDPEPAAGLALAEESSAGPAQPCDTGIPVSTAEAAPQERISSEAEGSGDTEEARGFSGRPHGGRATSQGQHLRIDDALQRALVHPKYRMTALRFEEAFVEFLQSGEQRMVIDESLTGFGKCIAHRVAKYHGLETLTVLNSENIPTVGVRQTKKAVHLPQVMLRDMYKARRITHPWATQPPETPDAQTGDAAAGDPQQLGTAEDVPPDCAAEDPCTAPSQHAQNAPQERPDSSQAPPASHTHDAAASTAVEGAAAPATAQALPGDSPVPARGGVESSARAGSEGPDAGAESAGGHVGPATGLRASSPAGEPASESHESLIGSTTEVHVEPASESHEAGPAPPLPPSGPCSAGSAREQPPEPAKPHPSVTSAPGAVTHRQSSMQSAPSQSRSLEENEFPHVLSGGMMSSTSVETAGRSSGGPVSGESAGSSRDAGRRRSGPRGGGPASQGSGRHDTGEGSPRGGRGSSRTPQPQEGHGKVMTPGGSRAGPGQRSLAQGAHGQRPGGRRSRLQGPEREMSFLEHQSPKSGFPPRGREHQHLQDWPPGQATAWPTPPVSAAHMNLARGSAGNPRTMILQGGGDIPPSPFSKDPRATIPQEPLLEQHLAQQLIIDPAHHGRRPAVSEPLSRQHGRPSRKGSLSSLPSASSGAITAQQPGFLSPLPTLPSHTSGQMHGPYGNYGQPVAIPPGYMLVPAPGAMQGMPVMPPLVQPYPVPGHPGYYYMPSAPMPPQEGPLAVHSAQPGVMWDPHASAYINNPQPHMQAIGMPPHLHARPPPGMMHPGHYMAPHMDPPPVMWPAQAMLRPSLAQPKHAGAPGDPLSPHQQYAWQHDQHWQQYISAQRPALTGMQPIPGMQHSIADSPATSRSGGLSSQHSAEYPPRRAHHSRQAPRQH</sequence>